<dbReference type="STRING" id="1432141.A0A015L0B9"/>
<dbReference type="InterPro" id="IPR000210">
    <property type="entry name" value="BTB/POZ_dom"/>
</dbReference>
<feature type="domain" description="BTB" evidence="4">
    <location>
        <begin position="23"/>
        <end position="96"/>
    </location>
</feature>
<dbReference type="PROSITE" id="PS50097">
    <property type="entry name" value="BTB"/>
    <property type="match status" value="1"/>
</dbReference>
<dbReference type="PANTHER" id="PTHR24412:SF497">
    <property type="entry name" value="KELCH-LIKE PROTEIN 18"/>
    <property type="match status" value="1"/>
</dbReference>
<dbReference type="Proteomes" id="UP000022910">
    <property type="component" value="Unassembled WGS sequence"/>
</dbReference>
<dbReference type="InterPro" id="IPR006571">
    <property type="entry name" value="TLDc_dom"/>
</dbReference>
<dbReference type="PROSITE" id="PS51886">
    <property type="entry name" value="TLDC"/>
    <property type="match status" value="1"/>
</dbReference>
<dbReference type="CDD" id="cd18186">
    <property type="entry name" value="BTB_POZ_ZBTB_KLHL-like"/>
    <property type="match status" value="1"/>
</dbReference>
<dbReference type="OrthoDB" id="6359816at2759"/>
<keyword evidence="1" id="KW-0880">Kelch repeat</keyword>
<evidence type="ECO:0000256" key="1">
    <source>
        <dbReference type="ARBA" id="ARBA00022441"/>
    </source>
</evidence>
<feature type="region of interest" description="Disordered" evidence="3">
    <location>
        <begin position="452"/>
        <end position="479"/>
    </location>
</feature>
<feature type="compositionally biased region" description="Low complexity" evidence="3">
    <location>
        <begin position="452"/>
        <end position="472"/>
    </location>
</feature>
<dbReference type="Pfam" id="PF07534">
    <property type="entry name" value="TLD"/>
    <property type="match status" value="1"/>
</dbReference>
<dbReference type="SUPFAM" id="SSF54695">
    <property type="entry name" value="POZ domain"/>
    <property type="match status" value="1"/>
</dbReference>
<protein>
    <recommendedName>
        <fullName evidence="8">Serine-enriched protein</fullName>
    </recommendedName>
</protein>
<dbReference type="AlphaFoldDB" id="A0A015L0B9"/>
<dbReference type="InterPro" id="IPR011333">
    <property type="entry name" value="SKP1/BTB/POZ_sf"/>
</dbReference>
<evidence type="ECO:0008006" key="8">
    <source>
        <dbReference type="Google" id="ProtNLM"/>
    </source>
</evidence>
<dbReference type="Pfam" id="PF00651">
    <property type="entry name" value="BTB"/>
    <property type="match status" value="1"/>
</dbReference>
<evidence type="ECO:0000313" key="6">
    <source>
        <dbReference type="EMBL" id="EXX73289.1"/>
    </source>
</evidence>
<dbReference type="SMART" id="SM00225">
    <property type="entry name" value="BTB"/>
    <property type="match status" value="1"/>
</dbReference>
<comment type="caution">
    <text evidence="6">The sequence shown here is derived from an EMBL/GenBank/DDBJ whole genome shotgun (WGS) entry which is preliminary data.</text>
</comment>
<evidence type="ECO:0000256" key="3">
    <source>
        <dbReference type="SAM" id="MobiDB-lite"/>
    </source>
</evidence>
<feature type="domain" description="TLDc" evidence="5">
    <location>
        <begin position="291"/>
        <end position="445"/>
    </location>
</feature>
<dbReference type="EMBL" id="JEMT01014764">
    <property type="protein sequence ID" value="EXX73289.1"/>
    <property type="molecule type" value="Genomic_DNA"/>
</dbReference>
<keyword evidence="7" id="KW-1185">Reference proteome</keyword>
<dbReference type="Gene3D" id="3.30.710.10">
    <property type="entry name" value="Potassium Channel Kv1.1, Chain A"/>
    <property type="match status" value="1"/>
</dbReference>
<proteinExistence type="predicted"/>
<dbReference type="PANTHER" id="PTHR24412">
    <property type="entry name" value="KELCH PROTEIN"/>
    <property type="match status" value="1"/>
</dbReference>
<evidence type="ECO:0000313" key="7">
    <source>
        <dbReference type="Proteomes" id="UP000022910"/>
    </source>
</evidence>
<sequence length="479" mass="55879">MSYHLLQKLSRDLNKIFETKAYYDVIIRVGDNTETKEFQAHSLILRARVPYFHQYLQSDQAKQEYDKIVITNHTISPAIFEIILKYIYTGRLEFFNCVGKQALELLFAADDLGLEEALGQIQEYLIYQQKDWMDKNFYIYHRSIYSRKSFSSLQNHFTTRISSNPLEVFESPESFNPMILSSLDEVGCLKLNENTWGFIVNWAKLQIPTLTTQVTKWNKSDWEEFKQTLSPCIPWKSIMNLNWNEFYDLLISCEPFLPTEKFNEVLLHQLKKECSSNSIIRSPISFQFNETILNICHATLISSWIDKRDTRPYLPADIPYEFRLVIRGRRDGFSPDLFNLKCGNLQKTVVVFKSNKSTAIYGGYNPLDWKFDHATSDSFIFHFDSNVSDLTRLDRFAIQRRTGYGPCFGAEGLLAFPNSKRSILWMSNDNSDSIPISDYEVYQIFEKPKRSNISVSTPSSSSSTYNKSNNNNCYTHKKR</sequence>
<evidence type="ECO:0000259" key="4">
    <source>
        <dbReference type="PROSITE" id="PS50097"/>
    </source>
</evidence>
<evidence type="ECO:0000256" key="2">
    <source>
        <dbReference type="ARBA" id="ARBA00022737"/>
    </source>
</evidence>
<dbReference type="SMR" id="A0A015L0B9"/>
<dbReference type="HOGENOM" id="CLU_021542_0_1_1"/>
<keyword evidence="2" id="KW-0677">Repeat</keyword>
<gene>
    <name evidence="6" type="ORF">RirG_061520</name>
</gene>
<evidence type="ECO:0000259" key="5">
    <source>
        <dbReference type="PROSITE" id="PS51886"/>
    </source>
</evidence>
<organism evidence="6 7">
    <name type="scientific">Rhizophagus irregularis (strain DAOM 197198w)</name>
    <name type="common">Glomus intraradices</name>
    <dbReference type="NCBI Taxonomy" id="1432141"/>
    <lineage>
        <taxon>Eukaryota</taxon>
        <taxon>Fungi</taxon>
        <taxon>Fungi incertae sedis</taxon>
        <taxon>Mucoromycota</taxon>
        <taxon>Glomeromycotina</taxon>
        <taxon>Glomeromycetes</taxon>
        <taxon>Glomerales</taxon>
        <taxon>Glomeraceae</taxon>
        <taxon>Rhizophagus</taxon>
    </lineage>
</organism>
<reference evidence="6 7" key="1">
    <citation type="submission" date="2014-02" db="EMBL/GenBank/DDBJ databases">
        <title>Single nucleus genome sequencing reveals high similarity among nuclei of an endomycorrhizal fungus.</title>
        <authorList>
            <person name="Lin K."/>
            <person name="Geurts R."/>
            <person name="Zhang Z."/>
            <person name="Limpens E."/>
            <person name="Saunders D.G."/>
            <person name="Mu D."/>
            <person name="Pang E."/>
            <person name="Cao H."/>
            <person name="Cha H."/>
            <person name="Lin T."/>
            <person name="Zhou Q."/>
            <person name="Shang Y."/>
            <person name="Li Y."/>
            <person name="Ivanov S."/>
            <person name="Sharma T."/>
            <person name="Velzen R.V."/>
            <person name="Ruijter N.D."/>
            <person name="Aanen D.K."/>
            <person name="Win J."/>
            <person name="Kamoun S."/>
            <person name="Bisseling T."/>
            <person name="Huang S."/>
        </authorList>
    </citation>
    <scope>NUCLEOTIDE SEQUENCE [LARGE SCALE GENOMIC DNA]</scope>
    <source>
        <strain evidence="7">DAOM197198w</strain>
    </source>
</reference>
<name>A0A015L0B9_RHIIW</name>
<accession>A0A015L0B9</accession>